<dbReference type="Gene3D" id="1.10.8.50">
    <property type="match status" value="1"/>
</dbReference>
<dbReference type="Proteomes" id="UP000295418">
    <property type="component" value="Unassembled WGS sequence"/>
</dbReference>
<proteinExistence type="inferred from homology"/>
<dbReference type="InterPro" id="IPR051608">
    <property type="entry name" value="RQC_Subunit_NEMF"/>
</dbReference>
<keyword evidence="5" id="KW-0175">Coiled coil</keyword>
<keyword evidence="4 5" id="KW-0648">Protein biosynthesis</keyword>
<dbReference type="Pfam" id="PF05670">
    <property type="entry name" value="NFACT-R_1"/>
    <property type="match status" value="1"/>
</dbReference>
<dbReference type="RefSeq" id="WP_132417094.1">
    <property type="nucleotide sequence ID" value="NZ_SKFG01000003.1"/>
</dbReference>
<dbReference type="PANTHER" id="PTHR15239">
    <property type="entry name" value="NUCLEAR EXPORT MEDIATOR FACTOR NEMF"/>
    <property type="match status" value="1"/>
</dbReference>
<comment type="similarity">
    <text evidence="5">Belongs to the NEMF family.</text>
</comment>
<keyword evidence="3 5" id="KW-0694">RNA-binding</keyword>
<reference evidence="8 9" key="1">
    <citation type="submission" date="2019-03" db="EMBL/GenBank/DDBJ databases">
        <authorList>
            <person name="Kim M.K.M."/>
        </authorList>
    </citation>
    <scope>NUCLEOTIDE SEQUENCE [LARGE SCALE GENOMIC DNA]</scope>
    <source>
        <strain evidence="8 9">18JY21-1</strain>
    </source>
</reference>
<evidence type="ECO:0000256" key="5">
    <source>
        <dbReference type="HAMAP-Rule" id="MF_00844"/>
    </source>
</evidence>
<keyword evidence="9" id="KW-1185">Reference proteome</keyword>
<dbReference type="HAMAP" id="MF_00844_B">
    <property type="entry name" value="RqcH_B"/>
    <property type="match status" value="1"/>
</dbReference>
<gene>
    <name evidence="5" type="primary">rqcH</name>
    <name evidence="8" type="ORF">E0485_06135</name>
</gene>
<feature type="domain" description="NFACT RNA-binding" evidence="7">
    <location>
        <begin position="456"/>
        <end position="545"/>
    </location>
</feature>
<keyword evidence="1 5" id="KW-0820">tRNA-binding</keyword>
<comment type="function">
    <text evidence="5">Key component of the ribosome quality control system (RQC), a ribosome-associated complex that mediates the extraction of incompletely synthesized nascent chains from stalled ribosomes and their subsequent degradation. RqcH recruits Ala-charged tRNA, and with RqcP directs the elongation of stalled nascent chains on 50S ribosomal subunits, leading to non-templated C-terminal alanine extensions (Ala tail). The Ala tail promotes nascent chain degradation. May add between 1 and at least 8 Ala residues. Binds to stalled 50S ribosomal subunits.</text>
</comment>
<evidence type="ECO:0000256" key="2">
    <source>
        <dbReference type="ARBA" id="ARBA00022730"/>
    </source>
</evidence>
<dbReference type="Gene3D" id="2.30.310.10">
    <property type="entry name" value="ibrinogen binding protein from staphylococcus aureus domain"/>
    <property type="match status" value="1"/>
</dbReference>
<dbReference type="GO" id="GO:0043023">
    <property type="term" value="F:ribosomal large subunit binding"/>
    <property type="evidence" value="ECO:0007669"/>
    <property type="project" value="UniProtKB-UniRule"/>
</dbReference>
<dbReference type="Pfam" id="PF05833">
    <property type="entry name" value="NFACT_N"/>
    <property type="match status" value="1"/>
</dbReference>
<dbReference type="Gene3D" id="3.40.970.40">
    <property type="entry name" value="fibrinogen binding protein from staphylococcus aureus domain like"/>
    <property type="match status" value="1"/>
</dbReference>
<dbReference type="OrthoDB" id="9766163at2"/>
<dbReference type="EMBL" id="SKFG01000003">
    <property type="protein sequence ID" value="TCZ79436.1"/>
    <property type="molecule type" value="Genomic_DNA"/>
</dbReference>
<dbReference type="FunFam" id="2.30.310.10:FF:000004">
    <property type="entry name" value="Fibronectin-binding protein A"/>
    <property type="match status" value="1"/>
</dbReference>
<evidence type="ECO:0000259" key="7">
    <source>
        <dbReference type="Pfam" id="PF05670"/>
    </source>
</evidence>
<keyword evidence="2 5" id="KW-0699">rRNA-binding</keyword>
<evidence type="ECO:0000256" key="3">
    <source>
        <dbReference type="ARBA" id="ARBA00022884"/>
    </source>
</evidence>
<feature type="coiled-coil region" evidence="5">
    <location>
        <begin position="383"/>
        <end position="417"/>
    </location>
</feature>
<feature type="region of interest" description="Disordered" evidence="6">
    <location>
        <begin position="434"/>
        <end position="453"/>
    </location>
</feature>
<feature type="coiled-coil region" evidence="5">
    <location>
        <begin position="298"/>
        <end position="325"/>
    </location>
</feature>
<evidence type="ECO:0000313" key="8">
    <source>
        <dbReference type="EMBL" id="TCZ79436.1"/>
    </source>
</evidence>
<evidence type="ECO:0000256" key="1">
    <source>
        <dbReference type="ARBA" id="ARBA00022555"/>
    </source>
</evidence>
<dbReference type="GO" id="GO:1990112">
    <property type="term" value="C:RQC complex"/>
    <property type="evidence" value="ECO:0007669"/>
    <property type="project" value="TreeGrafter"/>
</dbReference>
<organism evidence="8 9">
    <name type="scientific">Paenibacillus albiflavus</name>
    <dbReference type="NCBI Taxonomy" id="2545760"/>
    <lineage>
        <taxon>Bacteria</taxon>
        <taxon>Bacillati</taxon>
        <taxon>Bacillota</taxon>
        <taxon>Bacilli</taxon>
        <taxon>Bacillales</taxon>
        <taxon>Paenibacillaceae</taxon>
        <taxon>Paenibacillus</taxon>
    </lineage>
</organism>
<dbReference type="GO" id="GO:0000049">
    <property type="term" value="F:tRNA binding"/>
    <property type="evidence" value="ECO:0007669"/>
    <property type="project" value="UniProtKB-UniRule"/>
</dbReference>
<feature type="compositionally biased region" description="Basic residues" evidence="6">
    <location>
        <begin position="437"/>
        <end position="449"/>
    </location>
</feature>
<dbReference type="InterPro" id="IPR008532">
    <property type="entry name" value="NFACT_RNA-bd"/>
</dbReference>
<dbReference type="GO" id="GO:0019843">
    <property type="term" value="F:rRNA binding"/>
    <property type="evidence" value="ECO:0007669"/>
    <property type="project" value="UniProtKB-UniRule"/>
</dbReference>
<comment type="subunit">
    <text evidence="5">Associates with stalled 50S ribosomal subunits. Binds to RqcP.</text>
</comment>
<comment type="caution">
    <text evidence="8">The sequence shown here is derived from an EMBL/GenBank/DDBJ whole genome shotgun (WGS) entry which is preliminary data.</text>
</comment>
<dbReference type="GO" id="GO:0072344">
    <property type="term" value="P:rescue of stalled ribosome"/>
    <property type="evidence" value="ECO:0007669"/>
    <property type="project" value="UniProtKB-UniRule"/>
</dbReference>
<dbReference type="AlphaFoldDB" id="A0A4R4EH57"/>
<evidence type="ECO:0000256" key="6">
    <source>
        <dbReference type="SAM" id="MobiDB-lite"/>
    </source>
</evidence>
<accession>A0A4R4EH57</accession>
<protein>
    <recommendedName>
        <fullName evidence="5">Rqc2 homolog RqcH</fullName>
        <shortName evidence="5">RqcH</shortName>
    </recommendedName>
</protein>
<evidence type="ECO:0000313" key="9">
    <source>
        <dbReference type="Proteomes" id="UP000295418"/>
    </source>
</evidence>
<dbReference type="PANTHER" id="PTHR15239:SF6">
    <property type="entry name" value="RIBOSOME QUALITY CONTROL COMPLEX SUBUNIT NEMF"/>
    <property type="match status" value="1"/>
</dbReference>
<sequence>MALDGLLLHALTQELQMCVGGRINKIHQPSEHDLVFQIRSRGLNLKLLISANPTYPRIHLTEEQFLNPTDAPMFCMLMRKHCESGTIQAIEQVGAERIIRIYVKQRDELGDESLKVIIIELMGRHSNIILTDANTGTILDGIHHVTPAISAYRIVMPTVAYVAPPEQNKENPFSVSKERFYELVDANGVPSEELVNHFNGISPLAAKEIAFRANATAENVDIDRLWNAFAELIDDLRHNRFTPNITETASGKLSYAVYKLSHLEGTSQAFETVSACLESFYGDKAERDVVKQRTSDLMRLLQNEISKNRKKIVKLQETLEEAKDADRYRIMGELLTASLHAVSKGDTTIEVINYYDEEQRTVTIQLDPLLTPSENAQRYFKRYTKSKNSLVIVQEQMEEANQEIRYLENLLHQLQTASLRDIEEIREELGEGGYVRQRGKSKARSKKKNDKPSLACYTSSEGIPIYVGKNNKQNEYLTCRLAGSSDTWLHTKDIPGSHVVIRAAEYGEPTLHEAAILAAYYSQGKASSSVPVDFTQIKYVHKPNGAKPGYVIYTNQKTLFITPDESIVKSLQVSTR</sequence>
<dbReference type="InterPro" id="IPR043682">
    <property type="entry name" value="RqcH_bacterial"/>
</dbReference>
<name>A0A4R4EH57_9BACL</name>
<evidence type="ECO:0000256" key="4">
    <source>
        <dbReference type="ARBA" id="ARBA00022917"/>
    </source>
</evidence>